<feature type="transmembrane region" description="Helical" evidence="5">
    <location>
        <begin position="158"/>
        <end position="179"/>
    </location>
</feature>
<dbReference type="PANTHER" id="PTHR31465">
    <property type="entry name" value="PROTEIN RTA1-RELATED"/>
    <property type="match status" value="1"/>
</dbReference>
<evidence type="ECO:0000313" key="7">
    <source>
        <dbReference type="Proteomes" id="UP000566819"/>
    </source>
</evidence>
<feature type="transmembrane region" description="Helical" evidence="5">
    <location>
        <begin position="71"/>
        <end position="91"/>
    </location>
</feature>
<evidence type="ECO:0000256" key="5">
    <source>
        <dbReference type="SAM" id="Phobius"/>
    </source>
</evidence>
<reference evidence="6 7" key="1">
    <citation type="submission" date="2020-03" db="EMBL/GenBank/DDBJ databases">
        <title>Draft Genome Sequence of Cudoniella acicularis.</title>
        <authorList>
            <person name="Buettner E."/>
            <person name="Kellner H."/>
        </authorList>
    </citation>
    <scope>NUCLEOTIDE SEQUENCE [LARGE SCALE GENOMIC DNA]</scope>
    <source>
        <strain evidence="6 7">DSM 108380</strain>
    </source>
</reference>
<name>A0A8H4RXM2_9HELO</name>
<comment type="caution">
    <text evidence="6">The sequence shown here is derived from an EMBL/GenBank/DDBJ whole genome shotgun (WGS) entry which is preliminary data.</text>
</comment>
<keyword evidence="3 5" id="KW-1133">Transmembrane helix</keyword>
<dbReference type="InterPro" id="IPR007568">
    <property type="entry name" value="RTA1"/>
</dbReference>
<protein>
    <submittedName>
        <fullName evidence="6">Uncharacterized protein</fullName>
    </submittedName>
</protein>
<dbReference type="PANTHER" id="PTHR31465:SF9">
    <property type="entry name" value="SPHINGOID LONG-CHAIN BASE TRANSPORTER RSB1"/>
    <property type="match status" value="1"/>
</dbReference>
<keyword evidence="7" id="KW-1185">Reference proteome</keyword>
<comment type="subcellular location">
    <subcellularLocation>
        <location evidence="1">Membrane</location>
        <topology evidence="1">Multi-pass membrane protein</topology>
    </subcellularLocation>
</comment>
<dbReference type="Proteomes" id="UP000566819">
    <property type="component" value="Unassembled WGS sequence"/>
</dbReference>
<dbReference type="EMBL" id="JAAMPI010000008">
    <property type="protein sequence ID" value="KAF4637850.1"/>
    <property type="molecule type" value="Genomic_DNA"/>
</dbReference>
<dbReference type="Pfam" id="PF04479">
    <property type="entry name" value="RTA1"/>
    <property type="match status" value="1"/>
</dbReference>
<accession>A0A8H4RXM2</accession>
<dbReference type="OrthoDB" id="4521223at2759"/>
<proteinExistence type="predicted"/>
<evidence type="ECO:0000256" key="1">
    <source>
        <dbReference type="ARBA" id="ARBA00004141"/>
    </source>
</evidence>
<evidence type="ECO:0000313" key="6">
    <source>
        <dbReference type="EMBL" id="KAF4637850.1"/>
    </source>
</evidence>
<keyword evidence="2 5" id="KW-0812">Transmembrane</keyword>
<sequence>MISGIFLEILGYIARTWMHKAIFNKNPFIMNLVCLTIAPVFFTAALYITLGRVIVHYGPQHSRLTPRMYSLIFMTSDVIALLLQSVGGAIADNASTDSGETFGTNIMVAGLASQLISLSCFLILASEFFWKVSVDRKARNATNWASKSIDRPPPDKEFFKLFLVGYGCATLLILARSIFRTAELAHGFRGSLANNELAFMVLEGGMIIFATLTMTILHPAEFIGEKWKESGWGINKNDQPAGEMRKASLDEDAHELREDVYMRPWPAPVGPLGPISAPIPIPNYVPETMPDRF</sequence>
<evidence type="ECO:0000256" key="3">
    <source>
        <dbReference type="ARBA" id="ARBA00022989"/>
    </source>
</evidence>
<feature type="transmembrane region" description="Helical" evidence="5">
    <location>
        <begin position="199"/>
        <end position="218"/>
    </location>
</feature>
<feature type="transmembrane region" description="Helical" evidence="5">
    <location>
        <begin position="28"/>
        <end position="50"/>
    </location>
</feature>
<feature type="transmembrane region" description="Helical" evidence="5">
    <location>
        <begin position="111"/>
        <end position="130"/>
    </location>
</feature>
<dbReference type="AlphaFoldDB" id="A0A8H4RXM2"/>
<gene>
    <name evidence="6" type="ORF">G7Y89_g225</name>
</gene>
<evidence type="ECO:0000256" key="4">
    <source>
        <dbReference type="ARBA" id="ARBA00023136"/>
    </source>
</evidence>
<evidence type="ECO:0000256" key="2">
    <source>
        <dbReference type="ARBA" id="ARBA00022692"/>
    </source>
</evidence>
<dbReference type="GO" id="GO:0005886">
    <property type="term" value="C:plasma membrane"/>
    <property type="evidence" value="ECO:0007669"/>
    <property type="project" value="TreeGrafter"/>
</dbReference>
<keyword evidence="4 5" id="KW-0472">Membrane</keyword>
<organism evidence="6 7">
    <name type="scientific">Cudoniella acicularis</name>
    <dbReference type="NCBI Taxonomy" id="354080"/>
    <lineage>
        <taxon>Eukaryota</taxon>
        <taxon>Fungi</taxon>
        <taxon>Dikarya</taxon>
        <taxon>Ascomycota</taxon>
        <taxon>Pezizomycotina</taxon>
        <taxon>Leotiomycetes</taxon>
        <taxon>Helotiales</taxon>
        <taxon>Tricladiaceae</taxon>
        <taxon>Cudoniella</taxon>
    </lineage>
</organism>
<dbReference type="GO" id="GO:0000324">
    <property type="term" value="C:fungal-type vacuole"/>
    <property type="evidence" value="ECO:0007669"/>
    <property type="project" value="TreeGrafter"/>
</dbReference>